<comment type="caution">
    <text evidence="2">The sequence shown here is derived from an EMBL/GenBank/DDBJ whole genome shotgun (WGS) entry which is preliminary data.</text>
</comment>
<gene>
    <name evidence="2" type="ORF">MPDQ_004128</name>
</gene>
<name>A0A507R327_MONPU</name>
<reference evidence="2 3" key="1">
    <citation type="submission" date="2019-06" db="EMBL/GenBank/DDBJ databases">
        <title>Wine fermentation using esterase from Monascus purpureus.</title>
        <authorList>
            <person name="Geng C."/>
            <person name="Zhang Y."/>
        </authorList>
    </citation>
    <scope>NUCLEOTIDE SEQUENCE [LARGE SCALE GENOMIC DNA]</scope>
    <source>
        <strain evidence="2">HQ1</strain>
    </source>
</reference>
<dbReference type="STRING" id="5098.A0A507R327"/>
<dbReference type="EMBL" id="VIFY01000026">
    <property type="protein sequence ID" value="TQB74897.1"/>
    <property type="molecule type" value="Genomic_DNA"/>
</dbReference>
<keyword evidence="3" id="KW-1185">Reference proteome</keyword>
<feature type="compositionally biased region" description="Polar residues" evidence="1">
    <location>
        <begin position="29"/>
        <end position="39"/>
    </location>
</feature>
<feature type="compositionally biased region" description="Basic and acidic residues" evidence="1">
    <location>
        <begin position="62"/>
        <end position="73"/>
    </location>
</feature>
<evidence type="ECO:0000313" key="3">
    <source>
        <dbReference type="Proteomes" id="UP000319663"/>
    </source>
</evidence>
<evidence type="ECO:0000256" key="1">
    <source>
        <dbReference type="SAM" id="MobiDB-lite"/>
    </source>
</evidence>
<dbReference type="AlphaFoldDB" id="A0A507R327"/>
<protein>
    <submittedName>
        <fullName evidence="2">Uncharacterized protein</fullName>
    </submittedName>
</protein>
<evidence type="ECO:0000313" key="2">
    <source>
        <dbReference type="EMBL" id="TQB74897.1"/>
    </source>
</evidence>
<sequence length="173" mass="19346">MALAIQDAYSVFLKRQLHRLRNFAKLNGTRPSNHLTSVPDSERSPPGPNLNELSQIVQSNPRKSEPSEKRESSHSLVISSLRRLPLPELGPGSDLHEASVAFKRRLKDSWSKNTPTSRRGTFYVAGPVGIKGPKGFCRVEVRGEYDPDTANWLAVSMQLKDLNLFSQRALGRQ</sequence>
<accession>A0A507R327</accession>
<dbReference type="Proteomes" id="UP000319663">
    <property type="component" value="Unassembled WGS sequence"/>
</dbReference>
<feature type="region of interest" description="Disordered" evidence="1">
    <location>
        <begin position="25"/>
        <end position="52"/>
    </location>
</feature>
<feature type="region of interest" description="Disordered" evidence="1">
    <location>
        <begin position="57"/>
        <end position="76"/>
    </location>
</feature>
<organism evidence="2 3">
    <name type="scientific">Monascus purpureus</name>
    <name type="common">Red mold</name>
    <name type="synonym">Monascus anka</name>
    <dbReference type="NCBI Taxonomy" id="5098"/>
    <lineage>
        <taxon>Eukaryota</taxon>
        <taxon>Fungi</taxon>
        <taxon>Dikarya</taxon>
        <taxon>Ascomycota</taxon>
        <taxon>Pezizomycotina</taxon>
        <taxon>Eurotiomycetes</taxon>
        <taxon>Eurotiomycetidae</taxon>
        <taxon>Eurotiales</taxon>
        <taxon>Aspergillaceae</taxon>
        <taxon>Monascus</taxon>
    </lineage>
</organism>
<proteinExistence type="predicted"/>